<organism evidence="9 10">
    <name type="scientific">Runella salmonicolor</name>
    <dbReference type="NCBI Taxonomy" id="2950278"/>
    <lineage>
        <taxon>Bacteria</taxon>
        <taxon>Pseudomonadati</taxon>
        <taxon>Bacteroidota</taxon>
        <taxon>Cytophagia</taxon>
        <taxon>Cytophagales</taxon>
        <taxon>Spirosomataceae</taxon>
        <taxon>Runella</taxon>
    </lineage>
</organism>
<feature type="domain" description="Sulfatase N-terminal" evidence="8">
    <location>
        <begin position="24"/>
        <end position="80"/>
    </location>
</feature>
<keyword evidence="3" id="KW-0479">Metal-binding</keyword>
<dbReference type="InterPro" id="IPR050738">
    <property type="entry name" value="Sulfatase"/>
</dbReference>
<name>A0ABT1FS73_9BACT</name>
<dbReference type="PANTHER" id="PTHR42693:SF42">
    <property type="entry name" value="ARYLSULFATASE G"/>
    <property type="match status" value="1"/>
</dbReference>
<dbReference type="RefSeq" id="WP_253530321.1">
    <property type="nucleotide sequence ID" value="NZ_JAMZEL010000009.1"/>
</dbReference>
<feature type="chain" id="PRO_5045800249" evidence="7">
    <location>
        <begin position="22"/>
        <end position="80"/>
    </location>
</feature>
<comment type="cofactor">
    <cofactor evidence="1">
        <name>Ca(2+)</name>
        <dbReference type="ChEBI" id="CHEBI:29108"/>
    </cofactor>
</comment>
<dbReference type="Proteomes" id="UP001204772">
    <property type="component" value="Unassembled WGS sequence"/>
</dbReference>
<dbReference type="InterPro" id="IPR000917">
    <property type="entry name" value="Sulfatase_N"/>
</dbReference>
<dbReference type="SUPFAM" id="SSF53649">
    <property type="entry name" value="Alkaline phosphatase-like"/>
    <property type="match status" value="1"/>
</dbReference>
<accession>A0ABT1FS73</accession>
<gene>
    <name evidence="9" type="ORF">NCI00_19410</name>
</gene>
<protein>
    <submittedName>
        <fullName evidence="9">Sulfatase-like hydrolase/transferase</fullName>
    </submittedName>
</protein>
<evidence type="ECO:0000259" key="8">
    <source>
        <dbReference type="Pfam" id="PF00884"/>
    </source>
</evidence>
<comment type="similarity">
    <text evidence="2">Belongs to the sulfatase family.</text>
</comment>
<evidence type="ECO:0000256" key="5">
    <source>
        <dbReference type="ARBA" id="ARBA00022801"/>
    </source>
</evidence>
<feature type="signal peptide" evidence="7">
    <location>
        <begin position="1"/>
        <end position="21"/>
    </location>
</feature>
<evidence type="ECO:0000256" key="3">
    <source>
        <dbReference type="ARBA" id="ARBA00022723"/>
    </source>
</evidence>
<dbReference type="EMBL" id="JAMZEL010000009">
    <property type="protein sequence ID" value="MCP1384612.1"/>
    <property type="molecule type" value="Genomic_DNA"/>
</dbReference>
<evidence type="ECO:0000256" key="4">
    <source>
        <dbReference type="ARBA" id="ARBA00022729"/>
    </source>
</evidence>
<dbReference type="Gene3D" id="3.40.720.10">
    <property type="entry name" value="Alkaline Phosphatase, subunit A"/>
    <property type="match status" value="1"/>
</dbReference>
<dbReference type="InterPro" id="IPR017850">
    <property type="entry name" value="Alkaline_phosphatase_core_sf"/>
</dbReference>
<evidence type="ECO:0000256" key="2">
    <source>
        <dbReference type="ARBA" id="ARBA00008779"/>
    </source>
</evidence>
<comment type="caution">
    <text evidence="9">The sequence shown here is derived from an EMBL/GenBank/DDBJ whole genome shotgun (WGS) entry which is preliminary data.</text>
</comment>
<dbReference type="Pfam" id="PF00884">
    <property type="entry name" value="Sulfatase"/>
    <property type="match status" value="1"/>
</dbReference>
<keyword evidence="5" id="KW-0378">Hydrolase</keyword>
<dbReference type="PANTHER" id="PTHR42693">
    <property type="entry name" value="ARYLSULFATASE FAMILY MEMBER"/>
    <property type="match status" value="1"/>
</dbReference>
<evidence type="ECO:0000313" key="9">
    <source>
        <dbReference type="EMBL" id="MCP1384612.1"/>
    </source>
</evidence>
<evidence type="ECO:0000256" key="6">
    <source>
        <dbReference type="ARBA" id="ARBA00022837"/>
    </source>
</evidence>
<evidence type="ECO:0000313" key="10">
    <source>
        <dbReference type="Proteomes" id="UP001204772"/>
    </source>
</evidence>
<evidence type="ECO:0000256" key="7">
    <source>
        <dbReference type="SAM" id="SignalP"/>
    </source>
</evidence>
<reference evidence="9 10" key="1">
    <citation type="submission" date="2022-06" db="EMBL/GenBank/DDBJ databases">
        <title>Runella sp. S5 genome sequencing.</title>
        <authorList>
            <person name="Park S."/>
        </authorList>
    </citation>
    <scope>NUCLEOTIDE SEQUENCE [LARGE SCALE GENOMIC DNA]</scope>
    <source>
        <strain evidence="9 10">S5</strain>
    </source>
</reference>
<sequence>MLKNVLFSLIAFIGASTTGFAQKPNILYIVADDAGLDMSAYGRKWVNTPAFDRIAKEGLLFKNAYTPNAKCAPSRACMLT</sequence>
<keyword evidence="6" id="KW-0106">Calcium</keyword>
<keyword evidence="10" id="KW-1185">Reference proteome</keyword>
<keyword evidence="4 7" id="KW-0732">Signal</keyword>
<proteinExistence type="inferred from homology"/>
<evidence type="ECO:0000256" key="1">
    <source>
        <dbReference type="ARBA" id="ARBA00001913"/>
    </source>
</evidence>